<comment type="caution">
    <text evidence="2">The sequence shown here is derived from an EMBL/GenBank/DDBJ whole genome shotgun (WGS) entry which is preliminary data.</text>
</comment>
<sequence length="126" mass="12943">CRAAAGPGPPAAPAGGAASSAGRHAALRPPGPWPLRRRGRAGSFAVSDARTLGAAGGLRRGAAHRPGAPRGGAGLPPGYVGRARRSGGAHHRHPSVPARGHRRRRQLQLPHRGPHREGGPRLRGRQ</sequence>
<feature type="compositionally biased region" description="Low complexity" evidence="1">
    <location>
        <begin position="13"/>
        <end position="22"/>
    </location>
</feature>
<gene>
    <name evidence="2" type="ORF">PCOR1329_LOCUS81496</name>
</gene>
<reference evidence="2" key="1">
    <citation type="submission" date="2023-10" db="EMBL/GenBank/DDBJ databases">
        <authorList>
            <person name="Chen Y."/>
            <person name="Shah S."/>
            <person name="Dougan E. K."/>
            <person name="Thang M."/>
            <person name="Chan C."/>
        </authorList>
    </citation>
    <scope>NUCLEOTIDE SEQUENCE [LARGE SCALE GENOMIC DNA]</scope>
</reference>
<evidence type="ECO:0000313" key="2">
    <source>
        <dbReference type="EMBL" id="CAK0905973.1"/>
    </source>
</evidence>
<feature type="non-terminal residue" evidence="2">
    <location>
        <position position="126"/>
    </location>
</feature>
<keyword evidence="3" id="KW-1185">Reference proteome</keyword>
<organism evidence="2 3">
    <name type="scientific">Prorocentrum cordatum</name>
    <dbReference type="NCBI Taxonomy" id="2364126"/>
    <lineage>
        <taxon>Eukaryota</taxon>
        <taxon>Sar</taxon>
        <taxon>Alveolata</taxon>
        <taxon>Dinophyceae</taxon>
        <taxon>Prorocentrales</taxon>
        <taxon>Prorocentraceae</taxon>
        <taxon>Prorocentrum</taxon>
    </lineage>
</organism>
<name>A0ABN9Y0M8_9DINO</name>
<dbReference type="Proteomes" id="UP001189429">
    <property type="component" value="Unassembled WGS sequence"/>
</dbReference>
<evidence type="ECO:0000313" key="3">
    <source>
        <dbReference type="Proteomes" id="UP001189429"/>
    </source>
</evidence>
<feature type="non-terminal residue" evidence="2">
    <location>
        <position position="1"/>
    </location>
</feature>
<feature type="compositionally biased region" description="Basic residues" evidence="1">
    <location>
        <begin position="82"/>
        <end position="106"/>
    </location>
</feature>
<protein>
    <submittedName>
        <fullName evidence="2">Uncharacterized protein</fullName>
    </submittedName>
</protein>
<accession>A0ABN9Y0M8</accession>
<proteinExistence type="predicted"/>
<evidence type="ECO:0000256" key="1">
    <source>
        <dbReference type="SAM" id="MobiDB-lite"/>
    </source>
</evidence>
<feature type="region of interest" description="Disordered" evidence="1">
    <location>
        <begin position="1"/>
        <end position="126"/>
    </location>
</feature>
<dbReference type="EMBL" id="CAUYUJ010021630">
    <property type="protein sequence ID" value="CAK0905973.1"/>
    <property type="molecule type" value="Genomic_DNA"/>
</dbReference>